<organism evidence="1">
    <name type="scientific">Candidatus Iainarchaeum sp</name>
    <dbReference type="NCBI Taxonomy" id="3101447"/>
    <lineage>
        <taxon>Archaea</taxon>
        <taxon>Candidatus Iainarchaeota</taxon>
        <taxon>Candidatus Iainarchaeia</taxon>
        <taxon>Candidatus Iainarchaeales</taxon>
        <taxon>Candidatus Iainarchaeaceae</taxon>
        <taxon>Candidatus Iainarchaeum</taxon>
    </lineage>
</organism>
<proteinExistence type="predicted"/>
<reference evidence="1" key="1">
    <citation type="submission" date="2020-11" db="EMBL/GenBank/DDBJ databases">
        <title>Connecting structure to function with the recovery of over 1000 high-quality activated sludge metagenome-assembled genomes encoding full-length rRNA genes using long-read sequencing.</title>
        <authorList>
            <person name="Singleton C.M."/>
            <person name="Petriglieri F."/>
            <person name="Kristensen J.M."/>
            <person name="Kirkegaard R.H."/>
            <person name="Michaelsen T.Y."/>
            <person name="Andersen M.H."/>
            <person name="Karst S.M."/>
            <person name="Dueholm M.S."/>
            <person name="Nielsen P.H."/>
            <person name="Albertsen M."/>
        </authorList>
    </citation>
    <scope>NUCLEOTIDE SEQUENCE</scope>
    <source>
        <strain evidence="1">Fred_18-Q3-R57-64_BAT3C.431</strain>
    </source>
</reference>
<dbReference type="Gene3D" id="3.40.30.10">
    <property type="entry name" value="Glutaredoxin"/>
    <property type="match status" value="1"/>
</dbReference>
<name>A0A7T9DKW0_9ARCH</name>
<gene>
    <name evidence="1" type="ORF">IPJ89_04135</name>
</gene>
<dbReference type="PANTHER" id="PTHR40052:SF2">
    <property type="entry name" value="BACILLIREDOXIN BRXA"/>
    <property type="match status" value="1"/>
</dbReference>
<dbReference type="AlphaFoldDB" id="A0A7T9DKW0"/>
<dbReference type="PANTHER" id="PTHR40052">
    <property type="entry name" value="UPF0403 PROTEIN YQIW-RELATED"/>
    <property type="match status" value="1"/>
</dbReference>
<evidence type="ECO:0000313" key="1">
    <source>
        <dbReference type="EMBL" id="QQR93181.1"/>
    </source>
</evidence>
<dbReference type="Proteomes" id="UP000596004">
    <property type="component" value="Chromosome"/>
</dbReference>
<sequence length="137" mass="14667">MYDPAYTAPMQAELQSIGVKPLNTIPEVEQALAQKGTMLLVVNSVCGCGAGCARPAVKLAMQHKPLPMHAVTVFAGVDREATHRARAAIPEFPPSSPSIFLLKDGKCVFALQRSDIEGRDPAALAQKLTAAFDEYCK</sequence>
<dbReference type="EMBL" id="CP064981">
    <property type="protein sequence ID" value="QQR93181.1"/>
    <property type="molecule type" value="Genomic_DNA"/>
</dbReference>
<accession>A0A7T9DKW0</accession>
<dbReference type="InterPro" id="IPR009474">
    <property type="entry name" value="BrxB/BrxA"/>
</dbReference>
<protein>
    <submittedName>
        <fullName evidence="1">BrxA/BrxB family bacilliredoxin</fullName>
    </submittedName>
</protein>
<dbReference type="Pfam" id="PF06491">
    <property type="entry name" value="Disulph_isomer"/>
    <property type="match status" value="1"/>
</dbReference>
<dbReference type="NCBIfam" id="TIGR04191">
    <property type="entry name" value="YphP_YqiW"/>
    <property type="match status" value="1"/>
</dbReference>